<dbReference type="SUPFAM" id="SSF51735">
    <property type="entry name" value="NAD(P)-binding Rossmann-fold domains"/>
    <property type="match status" value="1"/>
</dbReference>
<dbReference type="Proteomes" id="UP000332594">
    <property type="component" value="Unassembled WGS sequence"/>
</dbReference>
<dbReference type="Gene3D" id="3.50.50.100">
    <property type="match status" value="1"/>
</dbReference>
<accession>A0A485BJD2</accession>
<reference evidence="4 5" key="1">
    <citation type="submission" date="2019-03" db="EMBL/GenBank/DDBJ databases">
        <authorList>
            <consortium name="Pathogen Informatics"/>
        </authorList>
    </citation>
    <scope>NUCLEOTIDE SEQUENCE [LARGE SCALE GENOMIC DNA]</scope>
    <source>
        <strain evidence="4 5">NCTC13038</strain>
    </source>
</reference>
<dbReference type="RefSeq" id="WP_134525797.1">
    <property type="nucleotide sequence ID" value="NZ_BJNO01000001.1"/>
</dbReference>
<keyword evidence="2" id="KW-0274">FAD</keyword>
<evidence type="ECO:0000256" key="1">
    <source>
        <dbReference type="ARBA" id="ARBA00022630"/>
    </source>
</evidence>
<evidence type="ECO:0008006" key="6">
    <source>
        <dbReference type="Google" id="ProtNLM"/>
    </source>
</evidence>
<organism evidence="4 5">
    <name type="scientific">Raoultella terrigena</name>
    <name type="common">Klebsiella terrigena</name>
    <dbReference type="NCBI Taxonomy" id="577"/>
    <lineage>
        <taxon>Bacteria</taxon>
        <taxon>Pseudomonadati</taxon>
        <taxon>Pseudomonadota</taxon>
        <taxon>Gammaproteobacteria</taxon>
        <taxon>Enterobacterales</taxon>
        <taxon>Enterobacteriaceae</taxon>
        <taxon>Klebsiella/Raoultella group</taxon>
        <taxon>Raoultella</taxon>
    </lineage>
</organism>
<protein>
    <recommendedName>
        <fullName evidence="6">FAD/NAD(P)-binding domain-containing protein</fullName>
    </recommendedName>
</protein>
<evidence type="ECO:0000256" key="3">
    <source>
        <dbReference type="ARBA" id="ARBA00023002"/>
    </source>
</evidence>
<dbReference type="EMBL" id="CAADJG010000002">
    <property type="protein sequence ID" value="VFS71718.1"/>
    <property type="molecule type" value="Genomic_DNA"/>
</dbReference>
<dbReference type="GO" id="GO:0004174">
    <property type="term" value="F:electron-transferring-flavoprotein dehydrogenase activity"/>
    <property type="evidence" value="ECO:0007669"/>
    <property type="project" value="TreeGrafter"/>
</dbReference>
<sequence>MSVRSHTKKTVVIIGGGAAGHQIAYQLRDVARVILVDPKTYWEVPMALPRLLADPKSLSKNT</sequence>
<proteinExistence type="predicted"/>
<evidence type="ECO:0000313" key="4">
    <source>
        <dbReference type="EMBL" id="VFS71718.1"/>
    </source>
</evidence>
<dbReference type="GO" id="GO:0050660">
    <property type="term" value="F:flavin adenine dinucleotide binding"/>
    <property type="evidence" value="ECO:0007669"/>
    <property type="project" value="TreeGrafter"/>
</dbReference>
<evidence type="ECO:0000313" key="5">
    <source>
        <dbReference type="Proteomes" id="UP000332594"/>
    </source>
</evidence>
<dbReference type="PANTHER" id="PTHR43735">
    <property type="entry name" value="APOPTOSIS-INDUCING FACTOR 1"/>
    <property type="match status" value="1"/>
</dbReference>
<name>A0A485BJD2_RAOTE</name>
<dbReference type="GO" id="GO:0005737">
    <property type="term" value="C:cytoplasm"/>
    <property type="evidence" value="ECO:0007669"/>
    <property type="project" value="TreeGrafter"/>
</dbReference>
<evidence type="ECO:0000256" key="2">
    <source>
        <dbReference type="ARBA" id="ARBA00022827"/>
    </source>
</evidence>
<dbReference type="PANTHER" id="PTHR43735:SF3">
    <property type="entry name" value="FERROPTOSIS SUPPRESSOR PROTEIN 1"/>
    <property type="match status" value="1"/>
</dbReference>
<dbReference type="AlphaFoldDB" id="A0A485BJD2"/>
<keyword evidence="3" id="KW-0560">Oxidoreductase</keyword>
<keyword evidence="1" id="KW-0285">Flavoprotein</keyword>
<gene>
    <name evidence="4" type="ORF">NCTC13038_02400</name>
</gene>
<dbReference type="InterPro" id="IPR036291">
    <property type="entry name" value="NAD(P)-bd_dom_sf"/>
</dbReference>